<proteinExistence type="predicted"/>
<dbReference type="Proteomes" id="UP000001557">
    <property type="component" value="Chromosome"/>
</dbReference>
<dbReference type="STRING" id="325240.Sbal_2193"/>
<dbReference type="KEGG" id="sbl:Sbal_2193"/>
<keyword evidence="2" id="KW-0614">Plasmid</keyword>
<reference evidence="1 3" key="1">
    <citation type="submission" date="2007-02" db="EMBL/GenBank/DDBJ databases">
        <title>Complete sequence of chromosome of Shewanella baltica OS155.</title>
        <authorList>
            <consortium name="US DOE Joint Genome Institute"/>
            <person name="Copeland A."/>
            <person name="Lucas S."/>
            <person name="Lapidus A."/>
            <person name="Barry K."/>
            <person name="Detter J.C."/>
            <person name="Glavina del Rio T."/>
            <person name="Hammon N."/>
            <person name="Israni S."/>
            <person name="Dalin E."/>
            <person name="Tice H."/>
            <person name="Pitluck S."/>
            <person name="Sims D.R."/>
            <person name="Brettin T."/>
            <person name="Bruce D."/>
            <person name="Han C."/>
            <person name="Tapia R."/>
            <person name="Brainard J."/>
            <person name="Schmutz J."/>
            <person name="Larimer F."/>
            <person name="Land M."/>
            <person name="Hauser L."/>
            <person name="Kyrpides N."/>
            <person name="Mikhailova N."/>
            <person name="Brettar I."/>
            <person name="Klappenbach J."/>
            <person name="Konstantinidis K."/>
            <person name="Rodrigues J."/>
            <person name="Tiedje J."/>
            <person name="Richardson P."/>
        </authorList>
    </citation>
    <scope>NUCLEOTIDE SEQUENCE [LARGE SCALE GENOMIC DNA]</scope>
    <source>
        <strain evidence="1">OS155</strain>
        <strain evidence="3">OS155 / ATCC BAA-1091</strain>
    </source>
</reference>
<reference evidence="2 3" key="2">
    <citation type="submission" date="2007-02" db="EMBL/GenBank/DDBJ databases">
        <title>Complete sequence of plasmid pSbal04 of Shewanella baltica OS155.</title>
        <authorList>
            <consortium name="US DOE Joint Genome Institute"/>
            <person name="Copeland A."/>
            <person name="Lucas S."/>
            <person name="Lapidus A."/>
            <person name="Barry K."/>
            <person name="Detter J.C."/>
            <person name="Glavina del Rio T."/>
            <person name="Hammon N."/>
            <person name="Israni S."/>
            <person name="Dalin E."/>
            <person name="Tice H."/>
            <person name="Pitluck S."/>
            <person name="Sims D.R."/>
            <person name="Brettin T."/>
            <person name="Bruce D."/>
            <person name="Han C."/>
            <person name="Tapia R."/>
            <person name="Brainard J."/>
            <person name="Schmutz J."/>
            <person name="Larimer F."/>
            <person name="Land M."/>
            <person name="Hauser L."/>
            <person name="Kyrpides N."/>
            <person name="Mikhailova N."/>
            <person name="Brettar I."/>
            <person name="Klappenbach J."/>
            <person name="Konstantinidis K."/>
            <person name="Rodrigues J."/>
            <person name="Tiedje J."/>
            <person name="Richardson P."/>
        </authorList>
    </citation>
    <scope>NUCLEOTIDE SEQUENCE [LARGE SCALE GENOMIC DNA]</scope>
    <source>
        <strain evidence="2">OS155</strain>
        <strain evidence="3">OS155 / ATCC BAA-1091</strain>
        <plasmid evidence="2 3">pSbal04</plasmid>
    </source>
</reference>
<organism evidence="1 3">
    <name type="scientific">Shewanella baltica (strain OS155 / ATCC BAA-1091)</name>
    <dbReference type="NCBI Taxonomy" id="325240"/>
    <lineage>
        <taxon>Bacteria</taxon>
        <taxon>Pseudomonadati</taxon>
        <taxon>Pseudomonadota</taxon>
        <taxon>Gammaproteobacteria</taxon>
        <taxon>Alteromonadales</taxon>
        <taxon>Shewanellaceae</taxon>
        <taxon>Shewanella</taxon>
    </lineage>
</organism>
<geneLocation type="plasmid" evidence="2 3">
    <name>pSbal04</name>
</geneLocation>
<dbReference type="EMBL" id="CP000563">
    <property type="protein sequence ID" value="ABN61689.1"/>
    <property type="molecule type" value="Genomic_DNA"/>
</dbReference>
<dbReference type="Proteomes" id="UP000001557">
    <property type="component" value="Plasmid pSbal04"/>
</dbReference>
<evidence type="ECO:0000313" key="3">
    <source>
        <dbReference type="Proteomes" id="UP000001557"/>
    </source>
</evidence>
<protein>
    <submittedName>
        <fullName evidence="1">Uncharacterized protein</fullName>
    </submittedName>
</protein>
<accession>A3D4M6</accession>
<sequence>MIELEINFAQYGVIEDNGQVWANAQMVTDFVFDLNKAGCMFGTIPILTDNNNAVAKRLVEELKRAGGPIKIIAEQGNKSVKGRISSIIKDFKLVDDFSKSSPVSSPASRMIEKPNA</sequence>
<dbReference type="RefSeq" id="WP_011840022.1">
    <property type="nucleotide sequence ID" value="NC_009038.1"/>
</dbReference>
<dbReference type="EMBL" id="CP000567">
    <property type="protein sequence ID" value="ABN64023.1"/>
    <property type="molecule type" value="Genomic_DNA"/>
</dbReference>
<name>A3D4M6_SHEB5</name>
<dbReference type="HOGENOM" id="CLU_2290493_0_0_6"/>
<evidence type="ECO:0000313" key="1">
    <source>
        <dbReference type="EMBL" id="ABN61689.1"/>
    </source>
</evidence>
<keyword evidence="3" id="KW-1185">Reference proteome</keyword>
<dbReference type="AlphaFoldDB" id="A3D4M6"/>
<dbReference type="KEGG" id="sbl:Sbal_4478"/>
<gene>
    <name evidence="1" type="ordered locus">Sbal_2193</name>
    <name evidence="2" type="ordered locus">Sbal_4478</name>
</gene>
<evidence type="ECO:0000313" key="2">
    <source>
        <dbReference type="EMBL" id="ABN64023.1"/>
    </source>
</evidence>